<name>A0ABV8MMS2_9NEIS</name>
<dbReference type="Pfam" id="PF22075">
    <property type="entry name" value="DUF6939"/>
    <property type="match status" value="1"/>
</dbReference>
<evidence type="ECO:0000313" key="2">
    <source>
        <dbReference type="Proteomes" id="UP001595791"/>
    </source>
</evidence>
<dbReference type="RefSeq" id="WP_378160960.1">
    <property type="nucleotide sequence ID" value="NZ_JBHSBU010000001.1"/>
</dbReference>
<accession>A0ABV8MMS2</accession>
<dbReference type="Proteomes" id="UP001595791">
    <property type="component" value="Unassembled WGS sequence"/>
</dbReference>
<dbReference type="InterPro" id="IPR054219">
    <property type="entry name" value="DUF6939"/>
</dbReference>
<sequence>MEIIVASRRSSKAAIVDHANRVVIDLTSKAAQPWVRFSPFYPHGAIPVPGWPDLTAQSVEGIWQGLKVFEHEGTDLSRLELSTMRGIKRSGAKRGRVLGHQAGPSGELLSYVTARRAIYLPAYRWVLEHCLQAEVAALRELAQEKSIRLLDYETNCSVDDTTAPLSHAFLVACFVRGEWPG</sequence>
<dbReference type="EMBL" id="JBHSBU010000001">
    <property type="protein sequence ID" value="MFC4158366.1"/>
    <property type="molecule type" value="Genomic_DNA"/>
</dbReference>
<comment type="caution">
    <text evidence="1">The sequence shown here is derived from an EMBL/GenBank/DDBJ whole genome shotgun (WGS) entry which is preliminary data.</text>
</comment>
<reference evidence="2" key="1">
    <citation type="journal article" date="2019" name="Int. J. Syst. Evol. Microbiol.">
        <title>The Global Catalogue of Microorganisms (GCM) 10K type strain sequencing project: providing services to taxonomists for standard genome sequencing and annotation.</title>
        <authorList>
            <consortium name="The Broad Institute Genomics Platform"/>
            <consortium name="The Broad Institute Genome Sequencing Center for Infectious Disease"/>
            <person name="Wu L."/>
            <person name="Ma J."/>
        </authorList>
    </citation>
    <scope>NUCLEOTIDE SEQUENCE [LARGE SCALE GENOMIC DNA]</scope>
    <source>
        <strain evidence="2">LMG 29894</strain>
    </source>
</reference>
<proteinExistence type="predicted"/>
<keyword evidence="2" id="KW-1185">Reference proteome</keyword>
<gene>
    <name evidence="1" type="ORF">ACFOW7_03230</name>
</gene>
<evidence type="ECO:0000313" key="1">
    <source>
        <dbReference type="EMBL" id="MFC4158366.1"/>
    </source>
</evidence>
<organism evidence="1 2">
    <name type="scientific">Chitinimonas lacunae</name>
    <dbReference type="NCBI Taxonomy" id="1963018"/>
    <lineage>
        <taxon>Bacteria</taxon>
        <taxon>Pseudomonadati</taxon>
        <taxon>Pseudomonadota</taxon>
        <taxon>Betaproteobacteria</taxon>
        <taxon>Neisseriales</taxon>
        <taxon>Chitinibacteraceae</taxon>
        <taxon>Chitinimonas</taxon>
    </lineage>
</organism>
<protein>
    <submittedName>
        <fullName evidence="1">DUF6939 family protein</fullName>
    </submittedName>
</protein>